<keyword evidence="1 3" id="KW-0808">Transferase</keyword>
<dbReference type="EC" id="2.5.1.18" evidence="3"/>
<dbReference type="Proteomes" id="UP000655225">
    <property type="component" value="Unassembled WGS sequence"/>
</dbReference>
<comment type="catalytic activity">
    <reaction evidence="2 3">
        <text>RX + glutathione = an S-substituted glutathione + a halide anion + H(+)</text>
        <dbReference type="Rhea" id="RHEA:16437"/>
        <dbReference type="ChEBI" id="CHEBI:15378"/>
        <dbReference type="ChEBI" id="CHEBI:16042"/>
        <dbReference type="ChEBI" id="CHEBI:17792"/>
        <dbReference type="ChEBI" id="CHEBI:57925"/>
        <dbReference type="ChEBI" id="CHEBI:90779"/>
        <dbReference type="EC" id="2.5.1.18"/>
    </reaction>
</comment>
<protein>
    <recommendedName>
        <fullName evidence="3">Glutathione S-transferase</fullName>
        <ecNumber evidence="3">2.5.1.18</ecNumber>
    </recommendedName>
</protein>
<dbReference type="AlphaFoldDB" id="A0A834YZ18"/>
<sequence length="141" mass="16172">MHIEDPRDKSPMPVNKEIPLLVHHEKAIADSLVILEYIEDTWKHNPILPQNPYERAKPRYWGKFADEECLLAVWTAYCAEGHEQEKAVESALETLKILEKQVEGKKFFGGQTIGFLDLVVGWIPHWLGPLKEVGGMKLLDE</sequence>
<dbReference type="InterPro" id="IPR004045">
    <property type="entry name" value="Glutathione_S-Trfase_N"/>
</dbReference>
<keyword evidence="3" id="KW-0963">Cytoplasm</keyword>
<organism evidence="6 7">
    <name type="scientific">Tetracentron sinense</name>
    <name type="common">Spur-leaf</name>
    <dbReference type="NCBI Taxonomy" id="13715"/>
    <lineage>
        <taxon>Eukaryota</taxon>
        <taxon>Viridiplantae</taxon>
        <taxon>Streptophyta</taxon>
        <taxon>Embryophyta</taxon>
        <taxon>Tracheophyta</taxon>
        <taxon>Spermatophyta</taxon>
        <taxon>Magnoliopsida</taxon>
        <taxon>Trochodendrales</taxon>
        <taxon>Trochodendraceae</taxon>
        <taxon>Tetracentron</taxon>
    </lineage>
</organism>
<evidence type="ECO:0000259" key="4">
    <source>
        <dbReference type="PROSITE" id="PS50404"/>
    </source>
</evidence>
<keyword evidence="7" id="KW-1185">Reference proteome</keyword>
<dbReference type="OMA" id="HNGESIC"/>
<evidence type="ECO:0000256" key="2">
    <source>
        <dbReference type="ARBA" id="ARBA00047960"/>
    </source>
</evidence>
<comment type="function">
    <text evidence="3">Is involved in the conjugation of reduced glutathione to a wide number of exogenous and endogenous hydrophobic electrophiles.</text>
</comment>
<evidence type="ECO:0000313" key="6">
    <source>
        <dbReference type="EMBL" id="KAF8393967.1"/>
    </source>
</evidence>
<dbReference type="SUPFAM" id="SSF52833">
    <property type="entry name" value="Thioredoxin-like"/>
    <property type="match status" value="1"/>
</dbReference>
<evidence type="ECO:0000256" key="1">
    <source>
        <dbReference type="ARBA" id="ARBA00022679"/>
    </source>
</evidence>
<feature type="domain" description="GST C-terminal" evidence="5">
    <location>
        <begin position="51"/>
        <end position="141"/>
    </location>
</feature>
<dbReference type="CDD" id="cd03185">
    <property type="entry name" value="GST_C_Tau"/>
    <property type="match status" value="1"/>
</dbReference>
<evidence type="ECO:0000313" key="7">
    <source>
        <dbReference type="Proteomes" id="UP000655225"/>
    </source>
</evidence>
<accession>A0A834YZ18</accession>
<dbReference type="PANTHER" id="PTHR11260:SF676">
    <property type="entry name" value="GLUTATHIONE S-TRANSFERASE U8"/>
    <property type="match status" value="1"/>
</dbReference>
<dbReference type="PANTHER" id="PTHR11260">
    <property type="entry name" value="GLUTATHIONE S-TRANSFERASE, GST, SUPERFAMILY, GST DOMAIN CONTAINING"/>
    <property type="match status" value="1"/>
</dbReference>
<comment type="similarity">
    <text evidence="3">Belongs to the GST superfamily.</text>
</comment>
<dbReference type="Gene3D" id="3.40.30.10">
    <property type="entry name" value="Glutaredoxin"/>
    <property type="match status" value="1"/>
</dbReference>
<dbReference type="Pfam" id="PF02798">
    <property type="entry name" value="GST_N"/>
    <property type="match status" value="1"/>
</dbReference>
<dbReference type="Gene3D" id="1.20.1050.10">
    <property type="match status" value="1"/>
</dbReference>
<dbReference type="SUPFAM" id="SSF47616">
    <property type="entry name" value="GST C-terminal domain-like"/>
    <property type="match status" value="1"/>
</dbReference>
<dbReference type="PROSITE" id="PS50404">
    <property type="entry name" value="GST_NTER"/>
    <property type="match status" value="1"/>
</dbReference>
<comment type="subcellular location">
    <subcellularLocation>
        <location evidence="3">Cytoplasm</location>
        <location evidence="3">Cytosol</location>
    </subcellularLocation>
</comment>
<name>A0A834YZ18_TETSI</name>
<gene>
    <name evidence="6" type="ORF">HHK36_020169</name>
</gene>
<reference evidence="6 7" key="1">
    <citation type="submission" date="2020-04" db="EMBL/GenBank/DDBJ databases">
        <title>Plant Genome Project.</title>
        <authorList>
            <person name="Zhang R.-G."/>
        </authorList>
    </citation>
    <scope>NUCLEOTIDE SEQUENCE [LARGE SCALE GENOMIC DNA]</scope>
    <source>
        <strain evidence="6">YNK0</strain>
        <tissue evidence="6">Leaf</tissue>
    </source>
</reference>
<feature type="domain" description="GST N-terminal" evidence="4">
    <location>
        <begin position="1"/>
        <end position="46"/>
    </location>
</feature>
<dbReference type="OrthoDB" id="202840at2759"/>
<dbReference type="PROSITE" id="PS50405">
    <property type="entry name" value="GST_CTER"/>
    <property type="match status" value="1"/>
</dbReference>
<evidence type="ECO:0000256" key="3">
    <source>
        <dbReference type="RuleBase" id="RU369102"/>
    </source>
</evidence>
<dbReference type="InterPro" id="IPR036249">
    <property type="entry name" value="Thioredoxin-like_sf"/>
</dbReference>
<dbReference type="InterPro" id="IPR045074">
    <property type="entry name" value="GST_C_Tau"/>
</dbReference>
<dbReference type="GO" id="GO:0005829">
    <property type="term" value="C:cytosol"/>
    <property type="evidence" value="ECO:0007669"/>
    <property type="project" value="UniProtKB-SubCell"/>
</dbReference>
<dbReference type="GO" id="GO:0006749">
    <property type="term" value="P:glutathione metabolic process"/>
    <property type="evidence" value="ECO:0007669"/>
    <property type="project" value="InterPro"/>
</dbReference>
<dbReference type="InterPro" id="IPR045073">
    <property type="entry name" value="Omega/Tau-like"/>
</dbReference>
<evidence type="ECO:0000259" key="5">
    <source>
        <dbReference type="PROSITE" id="PS50405"/>
    </source>
</evidence>
<dbReference type="InterPro" id="IPR036282">
    <property type="entry name" value="Glutathione-S-Trfase_C_sf"/>
</dbReference>
<comment type="caution">
    <text evidence="6">The sequence shown here is derived from an EMBL/GenBank/DDBJ whole genome shotgun (WGS) entry which is preliminary data.</text>
</comment>
<dbReference type="GO" id="GO:0004364">
    <property type="term" value="F:glutathione transferase activity"/>
    <property type="evidence" value="ECO:0007669"/>
    <property type="project" value="UniProtKB-UniRule"/>
</dbReference>
<proteinExistence type="inferred from homology"/>
<dbReference type="InterPro" id="IPR010987">
    <property type="entry name" value="Glutathione-S-Trfase_C-like"/>
</dbReference>
<dbReference type="EMBL" id="JABCRI010000014">
    <property type="protein sequence ID" value="KAF8393967.1"/>
    <property type="molecule type" value="Genomic_DNA"/>
</dbReference>